<protein>
    <recommendedName>
        <fullName evidence="2">DUF7847 domain-containing protein</fullName>
    </recommendedName>
</protein>
<comment type="caution">
    <text evidence="3">The sequence shown here is derived from an EMBL/GenBank/DDBJ whole genome shotgun (WGS) entry which is preliminary data.</text>
</comment>
<dbReference type="RefSeq" id="WP_028728625.1">
    <property type="nucleotide sequence ID" value="NZ_AUAE01000034.1"/>
</dbReference>
<evidence type="ECO:0000256" key="1">
    <source>
        <dbReference type="SAM" id="Phobius"/>
    </source>
</evidence>
<feature type="domain" description="DUF7847" evidence="2">
    <location>
        <begin position="105"/>
        <end position="200"/>
    </location>
</feature>
<feature type="transmembrane region" description="Helical" evidence="1">
    <location>
        <begin position="160"/>
        <end position="190"/>
    </location>
</feature>
<dbReference type="AlphaFoldDB" id="A0A0F5JPS5"/>
<evidence type="ECO:0000259" key="2">
    <source>
        <dbReference type="Pfam" id="PF25231"/>
    </source>
</evidence>
<dbReference type="InterPro" id="IPR057169">
    <property type="entry name" value="DUF7847"/>
</dbReference>
<keyword evidence="1" id="KW-0472">Membrane</keyword>
<dbReference type="PATRIC" id="fig|1203610.3.peg.714"/>
<keyword evidence="4" id="KW-1185">Reference proteome</keyword>
<feature type="transmembrane region" description="Helical" evidence="1">
    <location>
        <begin position="96"/>
        <end position="126"/>
    </location>
</feature>
<evidence type="ECO:0000313" key="4">
    <source>
        <dbReference type="Proteomes" id="UP000033035"/>
    </source>
</evidence>
<dbReference type="EMBL" id="AQHW01000003">
    <property type="protein sequence ID" value="KKB59709.1"/>
    <property type="molecule type" value="Genomic_DNA"/>
</dbReference>
<gene>
    <name evidence="3" type="ORF">HMPREF1536_00690</name>
</gene>
<dbReference type="HOGENOM" id="CLU_1309142_0_0_10"/>
<dbReference type="PANTHER" id="PTHR40076:SF1">
    <property type="entry name" value="MEMBRANE PROTEIN"/>
    <property type="match status" value="1"/>
</dbReference>
<reference evidence="3 4" key="1">
    <citation type="submission" date="2013-04" db="EMBL/GenBank/DDBJ databases">
        <title>The Genome Sequence of Parabacteroides gordonii DSM 23371.</title>
        <authorList>
            <consortium name="The Broad Institute Genomics Platform"/>
            <person name="Earl A."/>
            <person name="Ward D."/>
            <person name="Feldgarden M."/>
            <person name="Gevers D."/>
            <person name="Martens E."/>
            <person name="Sakamoto M."/>
            <person name="Benno Y."/>
            <person name="Suzuki N."/>
            <person name="Matsunaga N."/>
            <person name="Koshihara K."/>
            <person name="Seki M."/>
            <person name="Komiya H."/>
            <person name="Walker B."/>
            <person name="Young S."/>
            <person name="Zeng Q."/>
            <person name="Gargeya S."/>
            <person name="Fitzgerald M."/>
            <person name="Haas B."/>
            <person name="Abouelleil A."/>
            <person name="Allen A.W."/>
            <person name="Alvarado L."/>
            <person name="Arachchi H.M."/>
            <person name="Berlin A.M."/>
            <person name="Chapman S.B."/>
            <person name="Gainer-Dewar J."/>
            <person name="Goldberg J."/>
            <person name="Griggs A."/>
            <person name="Gujja S."/>
            <person name="Hansen M."/>
            <person name="Howarth C."/>
            <person name="Imamovic A."/>
            <person name="Ireland A."/>
            <person name="Larimer J."/>
            <person name="McCowan C."/>
            <person name="Murphy C."/>
            <person name="Pearson M."/>
            <person name="Poon T.W."/>
            <person name="Priest M."/>
            <person name="Roberts A."/>
            <person name="Saif S."/>
            <person name="Shea T."/>
            <person name="Sisk P."/>
            <person name="Sykes S."/>
            <person name="Wortman J."/>
            <person name="Nusbaum C."/>
            <person name="Birren B."/>
        </authorList>
    </citation>
    <scope>NUCLEOTIDE SEQUENCE [LARGE SCALE GENOMIC DNA]</scope>
    <source>
        <strain evidence="3 4">MS-1</strain>
    </source>
</reference>
<dbReference type="Pfam" id="PF25231">
    <property type="entry name" value="DUF7847"/>
    <property type="match status" value="1"/>
</dbReference>
<evidence type="ECO:0000313" key="3">
    <source>
        <dbReference type="EMBL" id="KKB59709.1"/>
    </source>
</evidence>
<name>A0A0F5JPS5_9BACT</name>
<sequence>MGSKFSISEVCSTSWQRTKAQIWVLSGLIIGMSIISFTLGAFAMPIQQSVMGAIVINLISCIISCIFALGYMKNIFQALDGEEPQFSAYGQQARKIITYLVANILMAIIVTLGLCLFIIPGIYLALRLQFYAALIVEDDAGIIESLQRSWEITRGQEMSLFMLMLAMIGICILGLILLGIGIFVAMPLIYMMYAYVFRKLNAPLQILEEV</sequence>
<keyword evidence="1" id="KW-1133">Transmembrane helix</keyword>
<dbReference type="PANTHER" id="PTHR40076">
    <property type="entry name" value="MEMBRANE PROTEIN-RELATED"/>
    <property type="match status" value="1"/>
</dbReference>
<dbReference type="STRING" id="1203610.HMPREF1536_00690"/>
<organism evidence="3 4">
    <name type="scientific">Parabacteroides gordonii MS-1 = DSM 23371</name>
    <dbReference type="NCBI Taxonomy" id="1203610"/>
    <lineage>
        <taxon>Bacteria</taxon>
        <taxon>Pseudomonadati</taxon>
        <taxon>Bacteroidota</taxon>
        <taxon>Bacteroidia</taxon>
        <taxon>Bacteroidales</taxon>
        <taxon>Tannerellaceae</taxon>
        <taxon>Parabacteroides</taxon>
    </lineage>
</organism>
<feature type="transmembrane region" description="Helical" evidence="1">
    <location>
        <begin position="22"/>
        <end position="44"/>
    </location>
</feature>
<keyword evidence="1" id="KW-0812">Transmembrane</keyword>
<dbReference type="Proteomes" id="UP000033035">
    <property type="component" value="Unassembled WGS sequence"/>
</dbReference>
<accession>A0A0F5JPS5</accession>
<proteinExistence type="predicted"/>
<feature type="transmembrane region" description="Helical" evidence="1">
    <location>
        <begin position="50"/>
        <end position="71"/>
    </location>
</feature>
<dbReference type="InterPro" id="IPR010380">
    <property type="entry name" value="DUF975"/>
</dbReference>